<gene>
    <name evidence="2" type="ORF">PHYPA_030039</name>
</gene>
<dbReference type="Proteomes" id="UP000006727">
    <property type="component" value="Chromosome 26"/>
</dbReference>
<reference evidence="2 4" key="1">
    <citation type="journal article" date="2008" name="Science">
        <title>The Physcomitrella genome reveals evolutionary insights into the conquest of land by plants.</title>
        <authorList>
            <person name="Rensing S."/>
            <person name="Lang D."/>
            <person name="Zimmer A."/>
            <person name="Terry A."/>
            <person name="Salamov A."/>
            <person name="Shapiro H."/>
            <person name="Nishiyama T."/>
            <person name="Perroud P.-F."/>
            <person name="Lindquist E."/>
            <person name="Kamisugi Y."/>
            <person name="Tanahashi T."/>
            <person name="Sakakibara K."/>
            <person name="Fujita T."/>
            <person name="Oishi K."/>
            <person name="Shin-I T."/>
            <person name="Kuroki Y."/>
            <person name="Toyoda A."/>
            <person name="Suzuki Y."/>
            <person name="Hashimoto A."/>
            <person name="Yamaguchi K."/>
            <person name="Sugano A."/>
            <person name="Kohara Y."/>
            <person name="Fujiyama A."/>
            <person name="Anterola A."/>
            <person name="Aoki S."/>
            <person name="Ashton N."/>
            <person name="Barbazuk W.B."/>
            <person name="Barker E."/>
            <person name="Bennetzen J."/>
            <person name="Bezanilla M."/>
            <person name="Blankenship R."/>
            <person name="Cho S.H."/>
            <person name="Dutcher S."/>
            <person name="Estelle M."/>
            <person name="Fawcett J.A."/>
            <person name="Gundlach H."/>
            <person name="Hanada K."/>
            <person name="Heyl A."/>
            <person name="Hicks K.A."/>
            <person name="Hugh J."/>
            <person name="Lohr M."/>
            <person name="Mayer K."/>
            <person name="Melkozernov A."/>
            <person name="Murata T."/>
            <person name="Nelson D."/>
            <person name="Pils B."/>
            <person name="Prigge M."/>
            <person name="Reiss B."/>
            <person name="Renner T."/>
            <person name="Rombauts S."/>
            <person name="Rushton P."/>
            <person name="Sanderfoot A."/>
            <person name="Schween G."/>
            <person name="Shiu S.-H."/>
            <person name="Stueber K."/>
            <person name="Theodoulou F.L."/>
            <person name="Tu H."/>
            <person name="Van de Peer Y."/>
            <person name="Verrier P.J."/>
            <person name="Waters E."/>
            <person name="Wood A."/>
            <person name="Yang L."/>
            <person name="Cove D."/>
            <person name="Cuming A."/>
            <person name="Hasebe M."/>
            <person name="Lucas S."/>
            <person name="Mishler D.B."/>
            <person name="Reski R."/>
            <person name="Grigoriev I."/>
            <person name="Quatrano R.S."/>
            <person name="Boore J.L."/>
        </authorList>
    </citation>
    <scope>NUCLEOTIDE SEQUENCE [LARGE SCALE GENOMIC DNA]</scope>
    <source>
        <strain evidence="3 4">cv. Gransden 2004</strain>
    </source>
</reference>
<name>A0A2K1IBB7_PHYPA</name>
<dbReference type="EMBL" id="ABEU02000026">
    <property type="protein sequence ID" value="PNR26559.1"/>
    <property type="molecule type" value="Genomic_DNA"/>
</dbReference>
<dbReference type="InParanoid" id="A0A2K1IBB7"/>
<proteinExistence type="predicted"/>
<dbReference type="AlphaFoldDB" id="A0A2K1IBB7"/>
<feature type="compositionally biased region" description="Polar residues" evidence="1">
    <location>
        <begin position="13"/>
        <end position="28"/>
    </location>
</feature>
<reference evidence="2 4" key="2">
    <citation type="journal article" date="2018" name="Plant J.">
        <title>The Physcomitrella patens chromosome-scale assembly reveals moss genome structure and evolution.</title>
        <authorList>
            <person name="Lang D."/>
            <person name="Ullrich K.K."/>
            <person name="Murat F."/>
            <person name="Fuchs J."/>
            <person name="Jenkins J."/>
            <person name="Haas F.B."/>
            <person name="Piednoel M."/>
            <person name="Gundlach H."/>
            <person name="Van Bel M."/>
            <person name="Meyberg R."/>
            <person name="Vives C."/>
            <person name="Morata J."/>
            <person name="Symeonidi A."/>
            <person name="Hiss M."/>
            <person name="Muchero W."/>
            <person name="Kamisugi Y."/>
            <person name="Saleh O."/>
            <person name="Blanc G."/>
            <person name="Decker E.L."/>
            <person name="van Gessel N."/>
            <person name="Grimwood J."/>
            <person name="Hayes R.D."/>
            <person name="Graham S.W."/>
            <person name="Gunter L.E."/>
            <person name="McDaniel S.F."/>
            <person name="Hoernstein S.N.W."/>
            <person name="Larsson A."/>
            <person name="Li F.W."/>
            <person name="Perroud P.F."/>
            <person name="Phillips J."/>
            <person name="Ranjan P."/>
            <person name="Rokshar D.S."/>
            <person name="Rothfels C.J."/>
            <person name="Schneider L."/>
            <person name="Shu S."/>
            <person name="Stevenson D.W."/>
            <person name="Thummler F."/>
            <person name="Tillich M."/>
            <person name="Villarreal Aguilar J.C."/>
            <person name="Widiez T."/>
            <person name="Wong G.K."/>
            <person name="Wymore A."/>
            <person name="Zhang Y."/>
            <person name="Zimmer A.D."/>
            <person name="Quatrano R.S."/>
            <person name="Mayer K.F.X."/>
            <person name="Goodstein D."/>
            <person name="Casacuberta J.M."/>
            <person name="Vandepoele K."/>
            <person name="Reski R."/>
            <person name="Cuming A.C."/>
            <person name="Tuskan G.A."/>
            <person name="Maumus F."/>
            <person name="Salse J."/>
            <person name="Schmutz J."/>
            <person name="Rensing S.A."/>
        </authorList>
    </citation>
    <scope>NUCLEOTIDE SEQUENCE [LARGE SCALE GENOMIC DNA]</scope>
    <source>
        <strain evidence="3 4">cv. Gransden 2004</strain>
    </source>
</reference>
<keyword evidence="4" id="KW-1185">Reference proteome</keyword>
<feature type="region of interest" description="Disordered" evidence="1">
    <location>
        <begin position="1"/>
        <end position="42"/>
    </location>
</feature>
<evidence type="ECO:0000313" key="2">
    <source>
        <dbReference type="EMBL" id="PNR26559.1"/>
    </source>
</evidence>
<reference evidence="3" key="3">
    <citation type="submission" date="2020-12" db="UniProtKB">
        <authorList>
            <consortium name="EnsemblPlants"/>
        </authorList>
    </citation>
    <scope>IDENTIFICATION</scope>
</reference>
<protein>
    <submittedName>
        <fullName evidence="2 3">Uncharacterized protein</fullName>
    </submittedName>
</protein>
<evidence type="ECO:0000313" key="4">
    <source>
        <dbReference type="Proteomes" id="UP000006727"/>
    </source>
</evidence>
<accession>A0A2K1IBB7</accession>
<organism evidence="2">
    <name type="scientific">Physcomitrium patens</name>
    <name type="common">Spreading-leaved earth moss</name>
    <name type="synonym">Physcomitrella patens</name>
    <dbReference type="NCBI Taxonomy" id="3218"/>
    <lineage>
        <taxon>Eukaryota</taxon>
        <taxon>Viridiplantae</taxon>
        <taxon>Streptophyta</taxon>
        <taxon>Embryophyta</taxon>
        <taxon>Bryophyta</taxon>
        <taxon>Bryophytina</taxon>
        <taxon>Bryopsida</taxon>
        <taxon>Funariidae</taxon>
        <taxon>Funariales</taxon>
        <taxon>Funariaceae</taxon>
        <taxon>Physcomitrium</taxon>
    </lineage>
</organism>
<sequence length="42" mass="4594">MSPRAASEATVGKQRSQRQFAASNTREGGQSERRGASRVHSY</sequence>
<evidence type="ECO:0000256" key="1">
    <source>
        <dbReference type="SAM" id="MobiDB-lite"/>
    </source>
</evidence>
<evidence type="ECO:0000313" key="3">
    <source>
        <dbReference type="EnsemblPlants" id="Pp3c26_480V3.1"/>
    </source>
</evidence>
<dbReference type="EnsemblPlants" id="Pp3c26_480V3.1">
    <property type="protein sequence ID" value="Pp3c26_480V3.1"/>
    <property type="gene ID" value="Pp3c26_480"/>
</dbReference>
<dbReference type="Gramene" id="Pp3c26_480V3.1">
    <property type="protein sequence ID" value="Pp3c26_480V3.1"/>
    <property type="gene ID" value="Pp3c26_480"/>
</dbReference>